<dbReference type="InterPro" id="IPR002781">
    <property type="entry name" value="TM_pro_TauE-like"/>
</dbReference>
<feature type="transmembrane region" description="Helical" evidence="8">
    <location>
        <begin position="56"/>
        <end position="73"/>
    </location>
</feature>
<feature type="transmembrane region" description="Helical" evidence="8">
    <location>
        <begin position="106"/>
        <end position="124"/>
    </location>
</feature>
<dbReference type="InterPro" id="IPR052017">
    <property type="entry name" value="TSUP"/>
</dbReference>
<dbReference type="Proteomes" id="UP001275932">
    <property type="component" value="Unassembled WGS sequence"/>
</dbReference>
<feature type="transmembrane region" description="Helical" evidence="8">
    <location>
        <begin position="176"/>
        <end position="196"/>
    </location>
</feature>
<feature type="transmembrane region" description="Helical" evidence="8">
    <location>
        <begin position="236"/>
        <end position="254"/>
    </location>
</feature>
<dbReference type="PANTHER" id="PTHR30269:SF23">
    <property type="entry name" value="MEMBRANE TRANSPORTER PROTEIN YDHB-RELATED"/>
    <property type="match status" value="1"/>
</dbReference>
<keyword evidence="10" id="KW-1185">Reference proteome</keyword>
<evidence type="ECO:0000256" key="8">
    <source>
        <dbReference type="RuleBase" id="RU363041"/>
    </source>
</evidence>
<evidence type="ECO:0000256" key="1">
    <source>
        <dbReference type="ARBA" id="ARBA00004651"/>
    </source>
</evidence>
<evidence type="ECO:0000313" key="9">
    <source>
        <dbReference type="EMBL" id="MDX8415867.1"/>
    </source>
</evidence>
<dbReference type="PANTHER" id="PTHR30269">
    <property type="entry name" value="TRANSMEMBRANE PROTEIN YFCA"/>
    <property type="match status" value="1"/>
</dbReference>
<proteinExistence type="inferred from homology"/>
<keyword evidence="3" id="KW-0813">Transport</keyword>
<feature type="transmembrane region" description="Helical" evidence="8">
    <location>
        <begin position="208"/>
        <end position="230"/>
    </location>
</feature>
<keyword evidence="6 8" id="KW-1133">Transmembrane helix</keyword>
<organism evidence="9 10">
    <name type="scientific">Intestinicryptomonas porci</name>
    <dbReference type="NCBI Taxonomy" id="2926320"/>
    <lineage>
        <taxon>Bacteria</taxon>
        <taxon>Pseudomonadati</taxon>
        <taxon>Verrucomicrobiota</taxon>
        <taxon>Opitutia</taxon>
        <taxon>Opitutales</taxon>
        <taxon>Intestinicryptomonaceae</taxon>
        <taxon>Intestinicryptomonas</taxon>
    </lineage>
</organism>
<comment type="similarity">
    <text evidence="2 8">Belongs to the 4-toluene sulfonate uptake permease (TSUP) (TC 2.A.102) family.</text>
</comment>
<reference evidence="9 10" key="1">
    <citation type="submission" date="2022-03" db="EMBL/GenBank/DDBJ databases">
        <title>Novel taxa within the pig intestine.</title>
        <authorList>
            <person name="Wylensek D."/>
            <person name="Bishof K."/>
            <person name="Afrizal A."/>
            <person name="Clavel T."/>
        </authorList>
    </citation>
    <scope>NUCLEOTIDE SEQUENCE [LARGE SCALE GENOMIC DNA]</scope>
    <source>
        <strain evidence="9 10">CLA-KB-P66</strain>
    </source>
</reference>
<evidence type="ECO:0000256" key="4">
    <source>
        <dbReference type="ARBA" id="ARBA00022475"/>
    </source>
</evidence>
<keyword evidence="7 8" id="KW-0472">Membrane</keyword>
<feature type="transmembrane region" description="Helical" evidence="8">
    <location>
        <begin position="136"/>
        <end position="156"/>
    </location>
</feature>
<gene>
    <name evidence="9" type="ORF">MOX91_06730</name>
</gene>
<keyword evidence="5 8" id="KW-0812">Transmembrane</keyword>
<name>A0ABU4WH38_9BACT</name>
<evidence type="ECO:0000256" key="7">
    <source>
        <dbReference type="ARBA" id="ARBA00023136"/>
    </source>
</evidence>
<dbReference type="RefSeq" id="WP_370397320.1">
    <property type="nucleotide sequence ID" value="NZ_JALBUT010000007.1"/>
</dbReference>
<dbReference type="Pfam" id="PF01925">
    <property type="entry name" value="TauE"/>
    <property type="match status" value="1"/>
</dbReference>
<sequence length="255" mass="28483">MDCFDFSHLDGDLVQISFLLICGIIVGMSKTGIQGIMTLAIPAMALVFGGKESTGVILPMLCFADLLAVIYYRRQAEWKYILKLLPTAIAGFFLAIWVDSMIDKTMFGKLMALSIFAGFLVMFITRKNTMEENQKIFSKWWCAAIFGILGGFTTMIGNAAGPIMAVYLLSMRLPKYAFVGTSAWFFLIVNYLKIPLQIFAWNNITPQTLALNIIAIPSIFLGAFLGVLFVKHLPEKSYRGFIIFMTLVSTLLLLF</sequence>
<dbReference type="EMBL" id="JALBUT010000007">
    <property type="protein sequence ID" value="MDX8415867.1"/>
    <property type="molecule type" value="Genomic_DNA"/>
</dbReference>
<accession>A0ABU4WH38</accession>
<evidence type="ECO:0000256" key="2">
    <source>
        <dbReference type="ARBA" id="ARBA00009142"/>
    </source>
</evidence>
<evidence type="ECO:0000256" key="3">
    <source>
        <dbReference type="ARBA" id="ARBA00022448"/>
    </source>
</evidence>
<evidence type="ECO:0000313" key="10">
    <source>
        <dbReference type="Proteomes" id="UP001275932"/>
    </source>
</evidence>
<evidence type="ECO:0000256" key="5">
    <source>
        <dbReference type="ARBA" id="ARBA00022692"/>
    </source>
</evidence>
<protein>
    <recommendedName>
        <fullName evidence="8">Probable membrane transporter protein</fullName>
    </recommendedName>
</protein>
<comment type="subcellular location">
    <subcellularLocation>
        <location evidence="1 8">Cell membrane</location>
        <topology evidence="1 8">Multi-pass membrane protein</topology>
    </subcellularLocation>
</comment>
<evidence type="ECO:0000256" key="6">
    <source>
        <dbReference type="ARBA" id="ARBA00022989"/>
    </source>
</evidence>
<keyword evidence="4 8" id="KW-1003">Cell membrane</keyword>
<feature type="transmembrane region" description="Helical" evidence="8">
    <location>
        <begin position="80"/>
        <end position="100"/>
    </location>
</feature>
<comment type="caution">
    <text evidence="9">The sequence shown here is derived from an EMBL/GenBank/DDBJ whole genome shotgun (WGS) entry which is preliminary data.</text>
</comment>